<dbReference type="PANTHER" id="PTHR12887">
    <property type="entry name" value="NANOS PROTEIN"/>
    <property type="match status" value="1"/>
</dbReference>
<organism evidence="10 11">
    <name type="scientific">Hippocampus comes</name>
    <name type="common">Tiger tail seahorse</name>
    <dbReference type="NCBI Taxonomy" id="109280"/>
    <lineage>
        <taxon>Eukaryota</taxon>
        <taxon>Metazoa</taxon>
        <taxon>Chordata</taxon>
        <taxon>Craniata</taxon>
        <taxon>Vertebrata</taxon>
        <taxon>Euteleostomi</taxon>
        <taxon>Actinopterygii</taxon>
        <taxon>Neopterygii</taxon>
        <taxon>Teleostei</taxon>
        <taxon>Neoteleostei</taxon>
        <taxon>Acanthomorphata</taxon>
        <taxon>Syngnathiaria</taxon>
        <taxon>Syngnathiformes</taxon>
        <taxon>Syngnathoidei</taxon>
        <taxon>Syngnathidae</taxon>
        <taxon>Hippocampus</taxon>
    </lineage>
</organism>
<name>A0A3Q2ZFC1_HIPCM</name>
<dbReference type="AlphaFoldDB" id="A0A3Q2ZFC1"/>
<dbReference type="GO" id="GO:0003727">
    <property type="term" value="F:single-stranded RNA binding"/>
    <property type="evidence" value="ECO:0007669"/>
    <property type="project" value="Ensembl"/>
</dbReference>
<dbReference type="InterPro" id="IPR024161">
    <property type="entry name" value="Znf_nanos-typ"/>
</dbReference>
<accession>A0A3Q2ZFC1</accession>
<dbReference type="GeneTree" id="ENSGT00950000183135"/>
<reference evidence="10" key="1">
    <citation type="submission" date="2025-08" db="UniProtKB">
        <authorList>
            <consortium name="Ensembl"/>
        </authorList>
    </citation>
    <scope>IDENTIFICATION</scope>
</reference>
<evidence type="ECO:0000256" key="2">
    <source>
        <dbReference type="ARBA" id="ARBA00022490"/>
    </source>
</evidence>
<dbReference type="GO" id="GO:0042802">
    <property type="term" value="F:identical protein binding"/>
    <property type="evidence" value="ECO:0007669"/>
    <property type="project" value="Ensembl"/>
</dbReference>
<comment type="similarity">
    <text evidence="8">Belongs to the nanos family.</text>
</comment>
<keyword evidence="11" id="KW-1185">Reference proteome</keyword>
<evidence type="ECO:0000259" key="9">
    <source>
        <dbReference type="PROSITE" id="PS51522"/>
    </source>
</evidence>
<evidence type="ECO:0000256" key="3">
    <source>
        <dbReference type="ARBA" id="ARBA00022723"/>
    </source>
</evidence>
<keyword evidence="7 8" id="KW-0694">RNA-binding</keyword>
<evidence type="ECO:0000256" key="6">
    <source>
        <dbReference type="ARBA" id="ARBA00022845"/>
    </source>
</evidence>
<dbReference type="GO" id="GO:0008354">
    <property type="term" value="P:germ cell migration"/>
    <property type="evidence" value="ECO:0007669"/>
    <property type="project" value="Ensembl"/>
</dbReference>
<dbReference type="PROSITE" id="PS51522">
    <property type="entry name" value="ZF_NANOS"/>
    <property type="match status" value="1"/>
</dbReference>
<dbReference type="Pfam" id="PF05741">
    <property type="entry name" value="zf-nanos"/>
    <property type="match status" value="1"/>
</dbReference>
<protein>
    <submittedName>
        <fullName evidence="10">Nanos homolog 3</fullName>
    </submittedName>
</protein>
<evidence type="ECO:0000256" key="7">
    <source>
        <dbReference type="ARBA" id="ARBA00022884"/>
    </source>
</evidence>
<dbReference type="GO" id="GO:0006417">
    <property type="term" value="P:regulation of translation"/>
    <property type="evidence" value="ECO:0007669"/>
    <property type="project" value="UniProtKB-UniRule"/>
</dbReference>
<dbReference type="InterPro" id="IPR038129">
    <property type="entry name" value="Nanos_sf"/>
</dbReference>
<evidence type="ECO:0000313" key="10">
    <source>
        <dbReference type="Ensembl" id="ENSHCOP00000024963.1"/>
    </source>
</evidence>
<reference evidence="10" key="2">
    <citation type="submission" date="2025-09" db="UniProtKB">
        <authorList>
            <consortium name="Ensembl"/>
        </authorList>
    </citation>
    <scope>IDENTIFICATION</scope>
</reference>
<dbReference type="Gene3D" id="4.10.60.30">
    <property type="entry name" value="Nanos, RNA-binding domain"/>
    <property type="match status" value="1"/>
</dbReference>
<dbReference type="GO" id="GO:0008270">
    <property type="term" value="F:zinc ion binding"/>
    <property type="evidence" value="ECO:0007669"/>
    <property type="project" value="UniProtKB-KW"/>
</dbReference>
<keyword evidence="5" id="KW-0862">Zinc</keyword>
<dbReference type="GO" id="GO:0036099">
    <property type="term" value="P:female germ-line stem cell population maintenance"/>
    <property type="evidence" value="ECO:0007669"/>
    <property type="project" value="Ensembl"/>
</dbReference>
<keyword evidence="2" id="KW-0963">Cytoplasm</keyword>
<dbReference type="GO" id="GO:0043186">
    <property type="term" value="C:P granule"/>
    <property type="evidence" value="ECO:0007669"/>
    <property type="project" value="Ensembl"/>
</dbReference>
<proteinExistence type="inferred from homology"/>
<evidence type="ECO:0000313" key="11">
    <source>
        <dbReference type="Proteomes" id="UP000264820"/>
    </source>
</evidence>
<comment type="subcellular location">
    <subcellularLocation>
        <location evidence="1">Cytoplasm</location>
    </subcellularLocation>
</comment>
<feature type="domain" description="Nanos-type" evidence="9">
    <location>
        <begin position="89"/>
        <end position="143"/>
    </location>
</feature>
<dbReference type="InterPro" id="IPR008705">
    <property type="entry name" value="Nanos/Xcar2"/>
</dbReference>
<dbReference type="Proteomes" id="UP000264820">
    <property type="component" value="Unplaced"/>
</dbReference>
<dbReference type="STRING" id="109280.ENSHCOP00000024963"/>
<keyword evidence="6 8" id="KW-0810">Translation regulation</keyword>
<keyword evidence="3" id="KW-0479">Metal-binding</keyword>
<evidence type="ECO:0000256" key="4">
    <source>
        <dbReference type="ARBA" id="ARBA00022771"/>
    </source>
</evidence>
<dbReference type="Ensembl" id="ENSHCOT00000018688.1">
    <property type="protein sequence ID" value="ENSHCOP00000024963.1"/>
    <property type="gene ID" value="ENSHCOG00000014790.1"/>
</dbReference>
<keyword evidence="4 8" id="KW-0863">Zinc-finger</keyword>
<dbReference type="GO" id="GO:0001555">
    <property type="term" value="P:oocyte growth"/>
    <property type="evidence" value="ECO:0007669"/>
    <property type="project" value="Ensembl"/>
</dbReference>
<sequence>MAVLCYELSFMESNRKSFQPWKDYMGLSDLIRGTLGRNATTQNRPVAPEDLHSEYDVEAALASLRCNAVRSGGPWDLLTPQSPNVISKRCSFCKRNGETEFVYNSHWLRNLAGEVVCPYLRQYVCPLCGATGAQAHTKRYCPKVDSVYTSVYTRSGAEAPRRDFHPAAPRKADF</sequence>
<evidence type="ECO:0000256" key="8">
    <source>
        <dbReference type="PROSITE-ProRule" id="PRU00855"/>
    </source>
</evidence>
<evidence type="ECO:0000256" key="1">
    <source>
        <dbReference type="ARBA" id="ARBA00004496"/>
    </source>
</evidence>
<evidence type="ECO:0000256" key="5">
    <source>
        <dbReference type="ARBA" id="ARBA00022833"/>
    </source>
</evidence>